<accession>A0A4P7ULY8</accession>
<sequence length="349" mass="38204">MRYARYLLFLLLVCTILAPATAGAKDRTPRFTSTFMQLWDTHSTWESTRWNDLFASLRAIGITEVIVQWTTSHDSAGPASAAMAEGAQAPRRAAAPLRLHPALPLVLQAAKAQHMQVVLGLAHDPAYWDKIKSEPELVRRYLRQLGNVSLQAARAAMLLPDSKEVVSGFYIPQEIDDKTWLEPERQNVLVEYLTNLRAGLQTAAPGLPVGISGFSNAFAEPAMLERFWQTLLKKSGIARLLFQDGVGVHKLRLQETGLFMAAAARAALQAGATLTPVVEVFRQVDGPPVNDKPFRAVPAGMSGLQRQLAIASAQPHAGIAAFSLPEYCSPYGIKGAASLYAQYKAYIRR</sequence>
<feature type="chain" id="PRO_5020674844" evidence="1">
    <location>
        <begin position="25"/>
        <end position="349"/>
    </location>
</feature>
<organism evidence="3 4">
    <name type="scientific">Desulfovibrio desulfuricans</name>
    <dbReference type="NCBI Taxonomy" id="876"/>
    <lineage>
        <taxon>Bacteria</taxon>
        <taxon>Pseudomonadati</taxon>
        <taxon>Thermodesulfobacteriota</taxon>
        <taxon>Desulfovibrionia</taxon>
        <taxon>Desulfovibrionales</taxon>
        <taxon>Desulfovibrionaceae</taxon>
        <taxon>Desulfovibrio</taxon>
    </lineage>
</organism>
<reference evidence="3 4" key="1">
    <citation type="submission" date="2019-02" db="EMBL/GenBank/DDBJ databases">
        <title>Complete Genome Sequence of Desulfovibrio desulfuricans IC1, a Sulfonate Utilizing Anaerobe.</title>
        <authorList>
            <person name="Day L.A."/>
            <person name="De Leon K.B."/>
            <person name="Wall J.D."/>
        </authorList>
    </citation>
    <scope>NUCLEOTIDE SEQUENCE [LARGE SCALE GENOMIC DNA]</scope>
    <source>
        <strain evidence="3 4">IC1</strain>
    </source>
</reference>
<gene>
    <name evidence="3" type="ORF">DDIC_08610</name>
</gene>
<dbReference type="Gene3D" id="3.20.20.80">
    <property type="entry name" value="Glycosidases"/>
    <property type="match status" value="1"/>
</dbReference>
<dbReference type="Proteomes" id="UP000297065">
    <property type="component" value="Chromosome"/>
</dbReference>
<dbReference type="InterPro" id="IPR027849">
    <property type="entry name" value="DUF4434"/>
</dbReference>
<dbReference type="RefSeq" id="WP_136400060.1">
    <property type="nucleotide sequence ID" value="NZ_CP036295.1"/>
</dbReference>
<dbReference type="AlphaFoldDB" id="A0A4P7ULY8"/>
<keyword evidence="1" id="KW-0732">Signal</keyword>
<evidence type="ECO:0000256" key="1">
    <source>
        <dbReference type="SAM" id="SignalP"/>
    </source>
</evidence>
<proteinExistence type="predicted"/>
<dbReference type="Pfam" id="PF14488">
    <property type="entry name" value="DUF4434"/>
    <property type="match status" value="1"/>
</dbReference>
<evidence type="ECO:0000259" key="2">
    <source>
        <dbReference type="Pfam" id="PF14488"/>
    </source>
</evidence>
<evidence type="ECO:0000313" key="3">
    <source>
        <dbReference type="EMBL" id="QCC85934.1"/>
    </source>
</evidence>
<name>A0A4P7ULY8_DESDE</name>
<feature type="signal peptide" evidence="1">
    <location>
        <begin position="1"/>
        <end position="24"/>
    </location>
</feature>
<protein>
    <submittedName>
        <fullName evidence="3">DUF4434 domain-containing protein</fullName>
    </submittedName>
</protein>
<evidence type="ECO:0000313" key="4">
    <source>
        <dbReference type="Proteomes" id="UP000297065"/>
    </source>
</evidence>
<dbReference type="OrthoDB" id="5461181at2"/>
<feature type="domain" description="DUF4434" evidence="2">
    <location>
        <begin position="34"/>
        <end position="330"/>
    </location>
</feature>
<dbReference type="EMBL" id="CP036295">
    <property type="protein sequence ID" value="QCC85934.1"/>
    <property type="molecule type" value="Genomic_DNA"/>
</dbReference>